<reference evidence="3" key="1">
    <citation type="journal article" date="2021" name="J Fungi (Basel)">
        <title>Genomic and Metabolomic Analyses of the Marine Fungus Emericellopsis cladophorae: Insights into Saltwater Adaptability Mechanisms and Its Biosynthetic Potential.</title>
        <authorList>
            <person name="Goncalves M.F.M."/>
            <person name="Hilario S."/>
            <person name="Van de Peer Y."/>
            <person name="Esteves A.C."/>
            <person name="Alves A."/>
        </authorList>
    </citation>
    <scope>NUCLEOTIDE SEQUENCE</scope>
    <source>
        <strain evidence="3">MUM 19.33</strain>
    </source>
</reference>
<proteinExistence type="predicted"/>
<dbReference type="AlphaFoldDB" id="A0A9P9XYY6"/>
<evidence type="ECO:0000313" key="3">
    <source>
        <dbReference type="EMBL" id="KAI6780461.1"/>
    </source>
</evidence>
<protein>
    <recommendedName>
        <fullName evidence="2">LITAF domain-containing protein</fullName>
    </recommendedName>
</protein>
<dbReference type="InterPro" id="IPR006629">
    <property type="entry name" value="LITAF"/>
</dbReference>
<evidence type="ECO:0000313" key="4">
    <source>
        <dbReference type="Proteomes" id="UP001055219"/>
    </source>
</evidence>
<dbReference type="EMBL" id="JAGIXG020000032">
    <property type="protein sequence ID" value="KAI6780461.1"/>
    <property type="molecule type" value="Genomic_DNA"/>
</dbReference>
<name>A0A9P9XYY6_9HYPO</name>
<dbReference type="Proteomes" id="UP001055219">
    <property type="component" value="Unassembled WGS sequence"/>
</dbReference>
<dbReference type="Pfam" id="PF10601">
    <property type="entry name" value="zf-LITAF-like"/>
    <property type="match status" value="1"/>
</dbReference>
<reference evidence="3" key="2">
    <citation type="submission" date="2022-07" db="EMBL/GenBank/DDBJ databases">
        <authorList>
            <person name="Goncalves M.F.M."/>
            <person name="Hilario S."/>
            <person name="Van De Peer Y."/>
            <person name="Esteves A.C."/>
            <person name="Alves A."/>
        </authorList>
    </citation>
    <scope>NUCLEOTIDE SEQUENCE</scope>
    <source>
        <strain evidence="3">MUM 19.33</strain>
    </source>
</reference>
<accession>A0A9P9XYY6</accession>
<keyword evidence="4" id="KW-1185">Reference proteome</keyword>
<feature type="domain" description="LITAF" evidence="2">
    <location>
        <begin position="22"/>
        <end position="91"/>
    </location>
</feature>
<gene>
    <name evidence="3" type="ORF">J7T54_002858</name>
</gene>
<organism evidence="3 4">
    <name type="scientific">Emericellopsis cladophorae</name>
    <dbReference type="NCBI Taxonomy" id="2686198"/>
    <lineage>
        <taxon>Eukaryota</taxon>
        <taxon>Fungi</taxon>
        <taxon>Dikarya</taxon>
        <taxon>Ascomycota</taxon>
        <taxon>Pezizomycotina</taxon>
        <taxon>Sordariomycetes</taxon>
        <taxon>Hypocreomycetidae</taxon>
        <taxon>Hypocreales</taxon>
        <taxon>Bionectriaceae</taxon>
        <taxon>Emericellopsis</taxon>
    </lineage>
</organism>
<comment type="caution">
    <text evidence="3">The sequence shown here is derived from an EMBL/GenBank/DDBJ whole genome shotgun (WGS) entry which is preliminary data.</text>
</comment>
<dbReference type="GeneID" id="75829365"/>
<keyword evidence="1" id="KW-0812">Transmembrane</keyword>
<keyword evidence="1" id="KW-0472">Membrane</keyword>
<dbReference type="RefSeq" id="XP_051361317.1">
    <property type="nucleotide sequence ID" value="XM_051507487.1"/>
</dbReference>
<evidence type="ECO:0000259" key="2">
    <source>
        <dbReference type="Pfam" id="PF10601"/>
    </source>
</evidence>
<keyword evidence="1" id="KW-1133">Transmembrane helix</keyword>
<sequence>MDTAASDTDDPQLHQLTYKRAQFVTCPACRHGGTTVLAKERLSGWRYVVGTGVTLVFAPLTMGIMLYFLPLVFRPQFVTHSCRRCGLRLAIATAGLGESQYTIPMDVEDHCFVPAPEDWRPDLARLPGGIRVAKSPLGPRPEIPEPEMKVCSKRFIRCHPHARLVLLAGNTAGKPIRCIRAGGNDASSRRAHQLSSSISHRDTEEVLYEIHISNARITVMMRPPPEDAVTEEWPLYSSVMYLPPQSTSGSETAHINNVPPHQRTQFSAAMPIWRWQSSQGGLLWVSRRFRDADMAALETRLCLVDDYGRLVAVLDNWNGVRFSSVEAHQSGGTGGDSGRRSVLTLYADLDAALLGEVLGSLCALALQVWRVTAELKKEKDERRQDNA</sequence>
<evidence type="ECO:0000256" key="1">
    <source>
        <dbReference type="SAM" id="Phobius"/>
    </source>
</evidence>
<feature type="transmembrane region" description="Helical" evidence="1">
    <location>
        <begin position="47"/>
        <end position="73"/>
    </location>
</feature>
<dbReference type="OrthoDB" id="4728778at2759"/>